<evidence type="ECO:0000313" key="8">
    <source>
        <dbReference type="Proteomes" id="UP001341820"/>
    </source>
</evidence>
<evidence type="ECO:0000256" key="6">
    <source>
        <dbReference type="SAM" id="Phobius"/>
    </source>
</evidence>
<dbReference type="Pfam" id="PF01943">
    <property type="entry name" value="Polysacc_synt"/>
    <property type="match status" value="1"/>
</dbReference>
<dbReference type="CDD" id="cd13124">
    <property type="entry name" value="MATE_SpoVB_like"/>
    <property type="match status" value="1"/>
</dbReference>
<feature type="transmembrane region" description="Helical" evidence="6">
    <location>
        <begin position="464"/>
        <end position="486"/>
    </location>
</feature>
<evidence type="ECO:0000256" key="3">
    <source>
        <dbReference type="ARBA" id="ARBA00022692"/>
    </source>
</evidence>
<comment type="caution">
    <text evidence="7">The sequence shown here is derived from an EMBL/GenBank/DDBJ whole genome shotgun (WGS) entry which is preliminary data.</text>
</comment>
<feature type="transmembrane region" description="Helical" evidence="6">
    <location>
        <begin position="434"/>
        <end position="452"/>
    </location>
</feature>
<dbReference type="PIRSF" id="PIRSF038958">
    <property type="entry name" value="PG_synth_SpoVB"/>
    <property type="match status" value="1"/>
</dbReference>
<feature type="transmembrane region" description="Helical" evidence="6">
    <location>
        <begin position="407"/>
        <end position="428"/>
    </location>
</feature>
<organism evidence="7 8">
    <name type="scientific">Shouchella miscanthi</name>
    <dbReference type="NCBI Taxonomy" id="2598861"/>
    <lineage>
        <taxon>Bacteria</taxon>
        <taxon>Bacillati</taxon>
        <taxon>Bacillota</taxon>
        <taxon>Bacilli</taxon>
        <taxon>Bacillales</taxon>
        <taxon>Bacillaceae</taxon>
        <taxon>Shouchella</taxon>
    </lineage>
</organism>
<accession>A0ABU6NUB1</accession>
<feature type="transmembrane region" description="Helical" evidence="6">
    <location>
        <begin position="498"/>
        <end position="519"/>
    </location>
</feature>
<feature type="transmembrane region" description="Helical" evidence="6">
    <location>
        <begin position="300"/>
        <end position="320"/>
    </location>
</feature>
<dbReference type="InterPro" id="IPR002797">
    <property type="entry name" value="Polysacc_synth"/>
</dbReference>
<keyword evidence="2" id="KW-1003">Cell membrane</keyword>
<sequence length="537" mass="59246">MAGSKLMQGTKALTLATLISKIIGFLYIIPFAPLVGEQGLALYQMGYMPYGIMIALATMGVPVALSKYVSKYHALGDYHTAHRLFKSGIPLMLLMGFIAFWILFLGAPLLAKVGYTPSKTEQYVFDDVVFVIRMVSFALLVIPVMSLIRGYMQGFQQMVPTSVSQVIEQIIRIVFILAAAFVIMNLGSGNMPLAVGFATLGAFIGAFGGLGVLIWYYRGQRAYILKKVEETRQPTSSRQPLPKMYKELISYALPLSFVGLSIPLFQMIDVYTIEGAMHRIGEGDQAKDYIGILTGMAHKIVLIPMALATALSITLVPTITRAYTSGDQTVLQTYITQTYQVILFITIPASFGMFILAEPIYYLLFGANENFLLGVETLRYYSPVTILFAVYGVTGAVLQGMNRQKNAVLSLVIGLLLKLGFTYVFILWFGAYGAIWTTYIGFGVALALNIYAIGRHANFDYTIIFRRTILIAVFTGMMMMAVGLIWEGMKIWLGDVSRIGVAVPLFISVGAGVVVYFYLSIRSHLAGKVLGDRFKLR</sequence>
<feature type="transmembrane region" description="Helical" evidence="6">
    <location>
        <begin position="89"/>
        <end position="110"/>
    </location>
</feature>
<reference evidence="7 8" key="1">
    <citation type="submission" date="2023-03" db="EMBL/GenBank/DDBJ databases">
        <title>Bacillus Genome Sequencing.</title>
        <authorList>
            <person name="Dunlap C."/>
        </authorList>
    </citation>
    <scope>NUCLEOTIDE SEQUENCE [LARGE SCALE GENOMIC DNA]</scope>
    <source>
        <strain evidence="7 8">B-4107</strain>
    </source>
</reference>
<gene>
    <name evidence="7" type="ORF">P5F74_19920</name>
</gene>
<dbReference type="PANTHER" id="PTHR30250">
    <property type="entry name" value="PST FAMILY PREDICTED COLANIC ACID TRANSPORTER"/>
    <property type="match status" value="1"/>
</dbReference>
<feature type="transmembrane region" description="Helical" evidence="6">
    <location>
        <begin position="380"/>
        <end position="398"/>
    </location>
</feature>
<keyword evidence="4 6" id="KW-1133">Transmembrane helix</keyword>
<dbReference type="PANTHER" id="PTHR30250:SF21">
    <property type="entry name" value="LIPID II FLIPPASE MURJ"/>
    <property type="match status" value="1"/>
</dbReference>
<feature type="transmembrane region" description="Helical" evidence="6">
    <location>
        <begin position="47"/>
        <end position="69"/>
    </location>
</feature>
<name>A0ABU6NUB1_9BACI</name>
<evidence type="ECO:0000256" key="2">
    <source>
        <dbReference type="ARBA" id="ARBA00022475"/>
    </source>
</evidence>
<keyword evidence="3 6" id="KW-0812">Transmembrane</keyword>
<dbReference type="RefSeq" id="WP_035393857.1">
    <property type="nucleotide sequence ID" value="NZ_CP042163.1"/>
</dbReference>
<keyword evidence="5 6" id="KW-0472">Membrane</keyword>
<proteinExistence type="predicted"/>
<evidence type="ECO:0000256" key="1">
    <source>
        <dbReference type="ARBA" id="ARBA00004651"/>
    </source>
</evidence>
<feature type="transmembrane region" description="Helical" evidence="6">
    <location>
        <begin position="12"/>
        <end position="35"/>
    </location>
</feature>
<feature type="transmembrane region" description="Helical" evidence="6">
    <location>
        <begin position="130"/>
        <end position="148"/>
    </location>
</feature>
<feature type="transmembrane region" description="Helical" evidence="6">
    <location>
        <begin position="341"/>
        <end position="364"/>
    </location>
</feature>
<dbReference type="EMBL" id="JAROAS010000067">
    <property type="protein sequence ID" value="MED4130382.1"/>
    <property type="molecule type" value="Genomic_DNA"/>
</dbReference>
<feature type="transmembrane region" description="Helical" evidence="6">
    <location>
        <begin position="169"/>
        <end position="187"/>
    </location>
</feature>
<dbReference type="InterPro" id="IPR024923">
    <property type="entry name" value="PG_synth_SpoVB"/>
</dbReference>
<comment type="subcellular location">
    <subcellularLocation>
        <location evidence="1">Cell membrane</location>
        <topology evidence="1">Multi-pass membrane protein</topology>
    </subcellularLocation>
</comment>
<feature type="transmembrane region" description="Helical" evidence="6">
    <location>
        <begin position="248"/>
        <end position="268"/>
    </location>
</feature>
<evidence type="ECO:0000313" key="7">
    <source>
        <dbReference type="EMBL" id="MED4130382.1"/>
    </source>
</evidence>
<keyword evidence="8" id="KW-1185">Reference proteome</keyword>
<evidence type="ECO:0000256" key="4">
    <source>
        <dbReference type="ARBA" id="ARBA00022989"/>
    </source>
</evidence>
<evidence type="ECO:0000256" key="5">
    <source>
        <dbReference type="ARBA" id="ARBA00023136"/>
    </source>
</evidence>
<feature type="transmembrane region" description="Helical" evidence="6">
    <location>
        <begin position="193"/>
        <end position="217"/>
    </location>
</feature>
<dbReference type="Proteomes" id="UP001341820">
    <property type="component" value="Unassembled WGS sequence"/>
</dbReference>
<dbReference type="InterPro" id="IPR050833">
    <property type="entry name" value="Poly_Biosynth_Transport"/>
</dbReference>
<protein>
    <submittedName>
        <fullName evidence="7">Polysaccharide biosynthesis protein</fullName>
    </submittedName>
</protein>